<name>A0A5B2XDC2_9PSEU</name>
<evidence type="ECO:0008006" key="4">
    <source>
        <dbReference type="Google" id="ProtNLM"/>
    </source>
</evidence>
<evidence type="ECO:0000256" key="1">
    <source>
        <dbReference type="SAM" id="MobiDB-lite"/>
    </source>
</evidence>
<dbReference type="InterPro" id="IPR012334">
    <property type="entry name" value="Pectin_lyas_fold"/>
</dbReference>
<organism evidence="2 3">
    <name type="scientific">Solihabitans fulvus</name>
    <dbReference type="NCBI Taxonomy" id="1892852"/>
    <lineage>
        <taxon>Bacteria</taxon>
        <taxon>Bacillati</taxon>
        <taxon>Actinomycetota</taxon>
        <taxon>Actinomycetes</taxon>
        <taxon>Pseudonocardiales</taxon>
        <taxon>Pseudonocardiaceae</taxon>
        <taxon>Solihabitans</taxon>
    </lineage>
</organism>
<feature type="compositionally biased region" description="Low complexity" evidence="1">
    <location>
        <begin position="15"/>
        <end position="35"/>
    </location>
</feature>
<dbReference type="SUPFAM" id="SSF51126">
    <property type="entry name" value="Pectin lyase-like"/>
    <property type="match status" value="1"/>
</dbReference>
<accession>A0A5B2XDC2</accession>
<feature type="region of interest" description="Disordered" evidence="1">
    <location>
        <begin position="13"/>
        <end position="77"/>
    </location>
</feature>
<dbReference type="AlphaFoldDB" id="A0A5B2XDC2"/>
<sequence>MFGVCALLASCHDGTSAAPPSSSAEPATTTAEPTTTTPPPATTTTTPSAPAPPPVKTTTPAAPPPPQSGGRSCPAAPAYPTTECTGVPPGTKLAVVDGDLNASTPGQVIDARHVTGNLNVLADNVVIRNSQIDGFVTNTQGQHPYTITDSTVGADSGCNLETGVGEARFTATRVYIHGHGDGYGVAGDHVLIQDSFVHLCGTPEAHSDGVQGYQGGVDVVIRHNTLDQRDVPMSGQTAPVFISDGSKDAVVQDNLLLGGSETIRVNNGGGHYVVQGNRVVDGSWIYGPVASACGAIGVWSDNRLVTIDRNYRVTSLGATLPCSG</sequence>
<dbReference type="Gene3D" id="2.160.20.10">
    <property type="entry name" value="Single-stranded right-handed beta-helix, Pectin lyase-like"/>
    <property type="match status" value="1"/>
</dbReference>
<dbReference type="RefSeq" id="WP_149850805.1">
    <property type="nucleotide sequence ID" value="NZ_VUOB01000030.1"/>
</dbReference>
<dbReference type="OrthoDB" id="505641at2"/>
<dbReference type="EMBL" id="VUOB01000030">
    <property type="protein sequence ID" value="KAA2261174.1"/>
    <property type="molecule type" value="Genomic_DNA"/>
</dbReference>
<gene>
    <name evidence="2" type="ORF">F0L68_18270</name>
</gene>
<dbReference type="Proteomes" id="UP000323454">
    <property type="component" value="Unassembled WGS sequence"/>
</dbReference>
<proteinExistence type="predicted"/>
<comment type="caution">
    <text evidence="2">The sequence shown here is derived from an EMBL/GenBank/DDBJ whole genome shotgun (WGS) entry which is preliminary data.</text>
</comment>
<evidence type="ECO:0000313" key="3">
    <source>
        <dbReference type="Proteomes" id="UP000323454"/>
    </source>
</evidence>
<keyword evidence="3" id="KW-1185">Reference proteome</keyword>
<dbReference type="InterPro" id="IPR011050">
    <property type="entry name" value="Pectin_lyase_fold/virulence"/>
</dbReference>
<reference evidence="2 3" key="2">
    <citation type="submission" date="2019-09" db="EMBL/GenBank/DDBJ databases">
        <authorList>
            <person name="Jin C."/>
        </authorList>
    </citation>
    <scope>NUCLEOTIDE SEQUENCE [LARGE SCALE GENOMIC DNA]</scope>
    <source>
        <strain evidence="2 3">AN110305</strain>
    </source>
</reference>
<evidence type="ECO:0000313" key="2">
    <source>
        <dbReference type="EMBL" id="KAA2261174.1"/>
    </source>
</evidence>
<reference evidence="2 3" key="1">
    <citation type="submission" date="2019-09" db="EMBL/GenBank/DDBJ databases">
        <title>Goodfellowia gen. nov., a new genus of the Pseudonocardineae related to Actinoalloteichus, containing Goodfellowia coeruleoviolacea gen. nov., comb. nov. gen. nov., comb. nov.</title>
        <authorList>
            <person name="Labeda D."/>
        </authorList>
    </citation>
    <scope>NUCLEOTIDE SEQUENCE [LARGE SCALE GENOMIC DNA]</scope>
    <source>
        <strain evidence="2 3">AN110305</strain>
    </source>
</reference>
<feature type="compositionally biased region" description="Pro residues" evidence="1">
    <location>
        <begin position="49"/>
        <end position="67"/>
    </location>
</feature>
<protein>
    <recommendedName>
        <fullName evidence="4">Right handed beta helix region</fullName>
    </recommendedName>
</protein>